<name>A0AAQ3NV13_VIGMU</name>
<evidence type="ECO:0000313" key="2">
    <source>
        <dbReference type="Proteomes" id="UP001374535"/>
    </source>
</evidence>
<proteinExistence type="predicted"/>
<sequence length="101" mass="11224">MAHEANQPTPRTIYKSTLEENQRSQIGTLFNVATPYYFGPSNLFRPKPKTGKNEITTTSTKAKTLSISFRSSQIATSPASRETKPTIKFPVFLSDVVLAFP</sequence>
<accession>A0AAQ3NV13</accession>
<gene>
    <name evidence="1" type="ORF">V8G54_009352</name>
</gene>
<dbReference type="AlphaFoldDB" id="A0AAQ3NV13"/>
<protein>
    <submittedName>
        <fullName evidence="1">Uncharacterized protein</fullName>
    </submittedName>
</protein>
<reference evidence="1 2" key="1">
    <citation type="journal article" date="2023" name="Life. Sci Alliance">
        <title>Evolutionary insights into 3D genome organization and epigenetic landscape of Vigna mungo.</title>
        <authorList>
            <person name="Junaid A."/>
            <person name="Singh B."/>
            <person name="Bhatia S."/>
        </authorList>
    </citation>
    <scope>NUCLEOTIDE SEQUENCE [LARGE SCALE GENOMIC DNA]</scope>
    <source>
        <strain evidence="1">Urdbean</strain>
    </source>
</reference>
<dbReference type="Proteomes" id="UP001374535">
    <property type="component" value="Chromosome 3"/>
</dbReference>
<organism evidence="1 2">
    <name type="scientific">Vigna mungo</name>
    <name type="common">Black gram</name>
    <name type="synonym">Phaseolus mungo</name>
    <dbReference type="NCBI Taxonomy" id="3915"/>
    <lineage>
        <taxon>Eukaryota</taxon>
        <taxon>Viridiplantae</taxon>
        <taxon>Streptophyta</taxon>
        <taxon>Embryophyta</taxon>
        <taxon>Tracheophyta</taxon>
        <taxon>Spermatophyta</taxon>
        <taxon>Magnoliopsida</taxon>
        <taxon>eudicotyledons</taxon>
        <taxon>Gunneridae</taxon>
        <taxon>Pentapetalae</taxon>
        <taxon>rosids</taxon>
        <taxon>fabids</taxon>
        <taxon>Fabales</taxon>
        <taxon>Fabaceae</taxon>
        <taxon>Papilionoideae</taxon>
        <taxon>50 kb inversion clade</taxon>
        <taxon>NPAAA clade</taxon>
        <taxon>indigoferoid/millettioid clade</taxon>
        <taxon>Phaseoleae</taxon>
        <taxon>Vigna</taxon>
    </lineage>
</organism>
<dbReference type="EMBL" id="CP144698">
    <property type="protein sequence ID" value="WVZ16370.1"/>
    <property type="molecule type" value="Genomic_DNA"/>
</dbReference>
<keyword evidence="2" id="KW-1185">Reference proteome</keyword>
<evidence type="ECO:0000313" key="1">
    <source>
        <dbReference type="EMBL" id="WVZ16370.1"/>
    </source>
</evidence>